<evidence type="ECO:0000313" key="4">
    <source>
        <dbReference type="EMBL" id="QYX72415.1"/>
    </source>
</evidence>
<dbReference type="PANTHER" id="PTHR30093">
    <property type="entry name" value="GENERAL SECRETION PATHWAY PROTEIN G"/>
    <property type="match status" value="1"/>
</dbReference>
<keyword evidence="2" id="KW-0488">Methylation</keyword>
<accession>A0ABX8XAJ6</accession>
<evidence type="ECO:0000256" key="3">
    <source>
        <dbReference type="SAM" id="Phobius"/>
    </source>
</evidence>
<evidence type="ECO:0000313" key="5">
    <source>
        <dbReference type="Proteomes" id="UP000827084"/>
    </source>
</evidence>
<dbReference type="GeneID" id="67444998"/>
<reference evidence="4 5" key="1">
    <citation type="submission" date="2021-08" db="EMBL/GenBank/DDBJ databases">
        <title>Shewanella putrefaciens YZ-J, complete genome.</title>
        <authorList>
            <person name="Yi Z."/>
        </authorList>
    </citation>
    <scope>NUCLEOTIDE SEQUENCE [LARGE SCALE GENOMIC DNA]</scope>
    <source>
        <strain evidence="4 5">YZ-J</strain>
    </source>
</reference>
<keyword evidence="3" id="KW-0472">Membrane</keyword>
<dbReference type="InterPro" id="IPR012902">
    <property type="entry name" value="N_methyl_site"/>
</dbReference>
<evidence type="ECO:0000256" key="1">
    <source>
        <dbReference type="ARBA" id="ARBA00005233"/>
    </source>
</evidence>
<dbReference type="NCBIfam" id="TIGR02532">
    <property type="entry name" value="IV_pilin_GFxxxE"/>
    <property type="match status" value="1"/>
</dbReference>
<comment type="similarity">
    <text evidence="1">Belongs to the N-Me-Phe pilin family.</text>
</comment>
<feature type="transmembrane region" description="Helical" evidence="3">
    <location>
        <begin position="20"/>
        <end position="40"/>
    </location>
</feature>
<protein>
    <submittedName>
        <fullName evidence="4">Prepilin-type N-terminal cleavage/methylation domain-containing protein</fullName>
    </submittedName>
</protein>
<gene>
    <name evidence="4" type="ORF">K3G22_17025</name>
</gene>
<dbReference type="Gene3D" id="3.30.700.10">
    <property type="entry name" value="Glycoprotein, Type 4 Pilin"/>
    <property type="match status" value="1"/>
</dbReference>
<dbReference type="Proteomes" id="UP000827084">
    <property type="component" value="Chromosome"/>
</dbReference>
<dbReference type="PANTHER" id="PTHR30093:SF34">
    <property type="entry name" value="PREPILIN PEPTIDASE-DEPENDENT PROTEIN D"/>
    <property type="match status" value="1"/>
</dbReference>
<keyword evidence="3" id="KW-1133">Transmembrane helix</keyword>
<keyword evidence="5" id="KW-1185">Reference proteome</keyword>
<dbReference type="EMBL" id="CP080635">
    <property type="protein sequence ID" value="QYX72415.1"/>
    <property type="molecule type" value="Genomic_DNA"/>
</dbReference>
<dbReference type="SUPFAM" id="SSF54523">
    <property type="entry name" value="Pili subunits"/>
    <property type="match status" value="1"/>
</dbReference>
<evidence type="ECO:0000256" key="2">
    <source>
        <dbReference type="ARBA" id="ARBA00022481"/>
    </source>
</evidence>
<name>A0ABX8XAJ6_SHEPU</name>
<keyword evidence="3" id="KW-0812">Transmembrane</keyword>
<sequence length="157" mass="15407">MKGLTLKTGLNHKAKGFTLIELMIVVAIIGILAAIALPAYRDYVGAAHGGAAMKGVSAITSKAVACVQSGIGCPSLVTDAGTYTEVTISPTTAGGTAGWGEGVGGTVAFNEGACTVTATISNAGVVTYKATQTAGATGATLDQCVDGANIPTSMITP</sequence>
<dbReference type="PROSITE" id="PS00409">
    <property type="entry name" value="PROKAR_NTER_METHYL"/>
    <property type="match status" value="1"/>
</dbReference>
<proteinExistence type="inferred from homology"/>
<dbReference type="Pfam" id="PF07963">
    <property type="entry name" value="N_methyl"/>
    <property type="match status" value="1"/>
</dbReference>
<dbReference type="RefSeq" id="WP_025008133.1">
    <property type="nucleotide sequence ID" value="NZ_BMPK01000001.1"/>
</dbReference>
<organism evidence="4 5">
    <name type="scientific">Shewanella putrefaciens</name>
    <name type="common">Pseudomonas putrefaciens</name>
    <dbReference type="NCBI Taxonomy" id="24"/>
    <lineage>
        <taxon>Bacteria</taxon>
        <taxon>Pseudomonadati</taxon>
        <taxon>Pseudomonadota</taxon>
        <taxon>Gammaproteobacteria</taxon>
        <taxon>Alteromonadales</taxon>
        <taxon>Shewanellaceae</taxon>
        <taxon>Shewanella</taxon>
    </lineage>
</organism>
<dbReference type="InterPro" id="IPR045584">
    <property type="entry name" value="Pilin-like"/>
</dbReference>